<organism evidence="2 3">
    <name type="scientific">Hemibagrus guttatus</name>
    <dbReference type="NCBI Taxonomy" id="175788"/>
    <lineage>
        <taxon>Eukaryota</taxon>
        <taxon>Metazoa</taxon>
        <taxon>Chordata</taxon>
        <taxon>Craniata</taxon>
        <taxon>Vertebrata</taxon>
        <taxon>Euteleostomi</taxon>
        <taxon>Actinopterygii</taxon>
        <taxon>Neopterygii</taxon>
        <taxon>Teleostei</taxon>
        <taxon>Ostariophysi</taxon>
        <taxon>Siluriformes</taxon>
        <taxon>Bagridae</taxon>
        <taxon>Hemibagrus</taxon>
    </lineage>
</organism>
<dbReference type="PANTHER" id="PTHR47773">
    <property type="entry name" value="SI:DKEY-9I5.2-RELATED"/>
    <property type="match status" value="1"/>
</dbReference>
<dbReference type="EMBL" id="JAUCMX010000006">
    <property type="protein sequence ID" value="KAK3544019.1"/>
    <property type="molecule type" value="Genomic_DNA"/>
</dbReference>
<keyword evidence="3" id="KW-1185">Reference proteome</keyword>
<feature type="region of interest" description="Disordered" evidence="1">
    <location>
        <begin position="93"/>
        <end position="112"/>
    </location>
</feature>
<evidence type="ECO:0000313" key="2">
    <source>
        <dbReference type="EMBL" id="KAK3544019.1"/>
    </source>
</evidence>
<accession>A0AAE0V8A4</accession>
<dbReference type="PANTHER" id="PTHR47773:SF1">
    <property type="entry name" value="C2H2-TYPE DOMAIN-CONTAINING PROTEIN"/>
    <property type="match status" value="1"/>
</dbReference>
<evidence type="ECO:0000256" key="1">
    <source>
        <dbReference type="SAM" id="MobiDB-lite"/>
    </source>
</evidence>
<dbReference type="Proteomes" id="UP001274896">
    <property type="component" value="Unassembled WGS sequence"/>
</dbReference>
<evidence type="ECO:0000313" key="3">
    <source>
        <dbReference type="Proteomes" id="UP001274896"/>
    </source>
</evidence>
<reference evidence="2" key="1">
    <citation type="submission" date="2023-06" db="EMBL/GenBank/DDBJ databases">
        <title>Male Hemibagrus guttatus genome.</title>
        <authorList>
            <person name="Bian C."/>
        </authorList>
    </citation>
    <scope>NUCLEOTIDE SEQUENCE</scope>
    <source>
        <strain evidence="2">Male_cb2023</strain>
        <tissue evidence="2">Muscle</tissue>
    </source>
</reference>
<dbReference type="AlphaFoldDB" id="A0AAE0V8A4"/>
<comment type="caution">
    <text evidence="2">The sequence shown here is derived from an EMBL/GenBank/DDBJ whole genome shotgun (WGS) entry which is preliminary data.</text>
</comment>
<feature type="non-terminal residue" evidence="2">
    <location>
        <position position="1"/>
    </location>
</feature>
<sequence>PYQVYLISGIARWNADRSSDAVFGGKGRHHRVYYAPLIDRLNTRCQQLSRETVEENFWAPADVPFRELLGLQYLFSQSMGESGSFSLQNIINDGPGREEDVVQPGHPDTGKADEAYQSDVKMRDNVLDVAPSHIMLTSHDTSTVHPPAFEDACNPNPLPGFEKLETFCSLLVRIGLAEDKLSLTTEVLEAWNAVEEQVKQTQKFNQLYRTHWGTTLYCRTKRDDLVDAAVVQKLKMAKRYAPAQRDISPQHNRLMYVLVKLLWLRSPHTSRTSPEKSMVLKAYERIQHRILGEDPILSKAGIPLPKINIKTVRDFVHRQERLLNLHAMKQPSTVTKTTSISSAELPPVPHQPAVLPPPDYPIIQHVPTSSTAGTKLLKERTDITMPLSCYRSLSLLPALGTY</sequence>
<name>A0AAE0V8A4_9TELE</name>
<protein>
    <submittedName>
        <fullName evidence="2">Uncharacterized protein</fullName>
    </submittedName>
</protein>
<proteinExistence type="predicted"/>
<gene>
    <name evidence="2" type="ORF">QTP70_034281</name>
</gene>
<feature type="non-terminal residue" evidence="2">
    <location>
        <position position="402"/>
    </location>
</feature>